<dbReference type="InterPro" id="IPR001763">
    <property type="entry name" value="Rhodanese-like_dom"/>
</dbReference>
<sequence length="142" mass="15477">MEQLIEFAGDHYLMSLLWVGLLLALVVTLVQSKLSNVKTYTPQQATLLVNRQDGAFLDIRSVEEYRKAHIQGAIHLTAERVKNNDTASLEKFKDAPIVVVCATGLTSKAVAAQLQKAGFSQAAVMQGGISAWQSASFPMTKK</sequence>
<keyword evidence="1" id="KW-0472">Membrane</keyword>
<dbReference type="SMART" id="SM00450">
    <property type="entry name" value="RHOD"/>
    <property type="match status" value="1"/>
</dbReference>
<dbReference type="PANTHER" id="PTHR43031:SF18">
    <property type="entry name" value="RHODANESE-RELATED SULFURTRANSFERASES"/>
    <property type="match status" value="1"/>
</dbReference>
<dbReference type="CDD" id="cd00158">
    <property type="entry name" value="RHOD"/>
    <property type="match status" value="1"/>
</dbReference>
<evidence type="ECO:0000256" key="1">
    <source>
        <dbReference type="SAM" id="Phobius"/>
    </source>
</evidence>
<gene>
    <name evidence="3" type="ORF">SAMN06297229_0284</name>
</gene>
<name>A0A1Y6EAF7_9GAMM</name>
<proteinExistence type="predicted"/>
<dbReference type="GO" id="GO:0016740">
    <property type="term" value="F:transferase activity"/>
    <property type="evidence" value="ECO:0007669"/>
    <property type="project" value="UniProtKB-KW"/>
</dbReference>
<dbReference type="OrthoDB" id="9808735at2"/>
<dbReference type="Gene3D" id="3.40.250.10">
    <property type="entry name" value="Rhodanese-like domain"/>
    <property type="match status" value="1"/>
</dbReference>
<dbReference type="EMBL" id="FXWH01000001">
    <property type="protein sequence ID" value="SMQ59567.1"/>
    <property type="molecule type" value="Genomic_DNA"/>
</dbReference>
<evidence type="ECO:0000313" key="3">
    <source>
        <dbReference type="EMBL" id="SMQ59567.1"/>
    </source>
</evidence>
<keyword evidence="3" id="KW-0808">Transferase</keyword>
<evidence type="ECO:0000259" key="2">
    <source>
        <dbReference type="PROSITE" id="PS50206"/>
    </source>
</evidence>
<accession>A0A1Y6EAF7</accession>
<dbReference type="PROSITE" id="PS50206">
    <property type="entry name" value="RHODANESE_3"/>
    <property type="match status" value="1"/>
</dbReference>
<evidence type="ECO:0000313" key="4">
    <source>
        <dbReference type="Proteomes" id="UP000194450"/>
    </source>
</evidence>
<dbReference type="PANTHER" id="PTHR43031">
    <property type="entry name" value="FAD-DEPENDENT OXIDOREDUCTASE"/>
    <property type="match status" value="1"/>
</dbReference>
<dbReference type="Pfam" id="PF00581">
    <property type="entry name" value="Rhodanese"/>
    <property type="match status" value="1"/>
</dbReference>
<keyword evidence="4" id="KW-1185">Reference proteome</keyword>
<reference evidence="4" key="1">
    <citation type="submission" date="2017-04" db="EMBL/GenBank/DDBJ databases">
        <authorList>
            <person name="Varghese N."/>
            <person name="Submissions S."/>
        </authorList>
    </citation>
    <scope>NUCLEOTIDE SEQUENCE [LARGE SCALE GENOMIC DNA]</scope>
</reference>
<feature type="transmembrane region" description="Helical" evidence="1">
    <location>
        <begin position="12"/>
        <end position="30"/>
    </location>
</feature>
<keyword evidence="1" id="KW-0812">Transmembrane</keyword>
<organism evidence="3 4">
    <name type="scientific">Pseudidiomarina planktonica</name>
    <dbReference type="NCBI Taxonomy" id="1323738"/>
    <lineage>
        <taxon>Bacteria</taxon>
        <taxon>Pseudomonadati</taxon>
        <taxon>Pseudomonadota</taxon>
        <taxon>Gammaproteobacteria</taxon>
        <taxon>Alteromonadales</taxon>
        <taxon>Idiomarinaceae</taxon>
        <taxon>Pseudidiomarina</taxon>
    </lineage>
</organism>
<dbReference type="SUPFAM" id="SSF52821">
    <property type="entry name" value="Rhodanese/Cell cycle control phosphatase"/>
    <property type="match status" value="1"/>
</dbReference>
<dbReference type="AlphaFoldDB" id="A0A1Y6EAF7"/>
<dbReference type="InterPro" id="IPR036873">
    <property type="entry name" value="Rhodanese-like_dom_sf"/>
</dbReference>
<feature type="domain" description="Rhodanese" evidence="2">
    <location>
        <begin position="50"/>
        <end position="141"/>
    </location>
</feature>
<protein>
    <submittedName>
        <fullName evidence="3">Rhodanese-related sulfurtransferase</fullName>
    </submittedName>
</protein>
<dbReference type="Proteomes" id="UP000194450">
    <property type="component" value="Unassembled WGS sequence"/>
</dbReference>
<dbReference type="InterPro" id="IPR050229">
    <property type="entry name" value="GlpE_sulfurtransferase"/>
</dbReference>
<dbReference type="RefSeq" id="WP_086433476.1">
    <property type="nucleotide sequence ID" value="NZ_FXWH01000001.1"/>
</dbReference>
<keyword evidence="1" id="KW-1133">Transmembrane helix</keyword>